<dbReference type="OrthoDB" id="9803416at2"/>
<evidence type="ECO:0000256" key="5">
    <source>
        <dbReference type="ARBA" id="ARBA00022475"/>
    </source>
</evidence>
<evidence type="ECO:0000256" key="1">
    <source>
        <dbReference type="ARBA" id="ARBA00004429"/>
    </source>
</evidence>
<dbReference type="PANTHER" id="PTHR47685:SF1">
    <property type="entry name" value="MAGNESIUM TRANSPORT PROTEIN CORA"/>
    <property type="match status" value="1"/>
</dbReference>
<evidence type="ECO:0000256" key="9">
    <source>
        <dbReference type="ARBA" id="ARBA00022989"/>
    </source>
</evidence>
<dbReference type="GO" id="GO:0015095">
    <property type="term" value="F:magnesium ion transmembrane transporter activity"/>
    <property type="evidence" value="ECO:0007669"/>
    <property type="project" value="TreeGrafter"/>
</dbReference>
<evidence type="ECO:0000256" key="8">
    <source>
        <dbReference type="ARBA" id="ARBA00022842"/>
    </source>
</evidence>
<sequence>MLTVYVLRGTALEPRILEGEKGLPAGLPEAAIWLDLLNPTLEEDRLVEKLVGAAIPTREEMQEIEISSRLYIENGARYMTATLMSQSDTPSPVTTPVSFILAGQRLVTVRYDEPRPFAMTRHKLGRACPSNVTGQTVLMDLLDAVIDRNADILERIGMEVDQVSQKVFETRRSRGGSSRVYQGILYTIGRKGDLTSKVRESLVSIGRLVLFLAQEGEDMRWSKEMRAQLKTMQRDTQSLSDHTTYLTNSITFLLDAMLGLVSIEQNNIIKLFSVVAVVMMPPTLVASIYGMNFEFMPELKWAAGYPLALIAMVISSVVPYLYFKWKKWL</sequence>
<comment type="subcellular location">
    <subcellularLocation>
        <location evidence="1">Cell inner membrane</location>
        <topology evidence="1">Multi-pass membrane protein</topology>
    </subcellularLocation>
</comment>
<keyword evidence="5" id="KW-1003">Cell membrane</keyword>
<keyword evidence="9" id="KW-1133">Transmembrane helix</keyword>
<dbReference type="InterPro" id="IPR045863">
    <property type="entry name" value="CorA_TM1_TM2"/>
</dbReference>
<evidence type="ECO:0000256" key="10">
    <source>
        <dbReference type="ARBA" id="ARBA00023065"/>
    </source>
</evidence>
<dbReference type="SUPFAM" id="SSF144083">
    <property type="entry name" value="Magnesium transport protein CorA, transmembrane region"/>
    <property type="match status" value="1"/>
</dbReference>
<dbReference type="InterPro" id="IPR050829">
    <property type="entry name" value="CorA_MIT"/>
</dbReference>
<dbReference type="KEGG" id="psin:CAK95_15820"/>
<dbReference type="GO" id="GO:0015099">
    <property type="term" value="F:nickel cation transmembrane transporter activity"/>
    <property type="evidence" value="ECO:0007669"/>
    <property type="project" value="TreeGrafter"/>
</dbReference>
<evidence type="ECO:0000313" key="14">
    <source>
        <dbReference type="Proteomes" id="UP000194137"/>
    </source>
</evidence>
<evidence type="ECO:0000256" key="7">
    <source>
        <dbReference type="ARBA" id="ARBA00022692"/>
    </source>
</evidence>
<name>A0A1W6ZTE4_9HYPH</name>
<dbReference type="EMBL" id="CP021112">
    <property type="protein sequence ID" value="ARQ00381.1"/>
    <property type="molecule type" value="Genomic_DNA"/>
</dbReference>
<dbReference type="PANTHER" id="PTHR47685">
    <property type="entry name" value="MAGNESIUM TRANSPORT PROTEIN CORA"/>
    <property type="match status" value="1"/>
</dbReference>
<dbReference type="Proteomes" id="UP000194137">
    <property type="component" value="Chromosome"/>
</dbReference>
<comment type="similarity">
    <text evidence="2">Belongs to the CorA metal ion transporter (MIT) (TC 1.A.35) family.</text>
</comment>
<dbReference type="CDD" id="cd12837">
    <property type="entry name" value="EcCorA-like_u1"/>
    <property type="match status" value="1"/>
</dbReference>
<dbReference type="GO" id="GO:0015087">
    <property type="term" value="F:cobalt ion transmembrane transporter activity"/>
    <property type="evidence" value="ECO:0007669"/>
    <property type="project" value="TreeGrafter"/>
</dbReference>
<evidence type="ECO:0000256" key="3">
    <source>
        <dbReference type="ARBA" id="ARBA00019439"/>
    </source>
</evidence>
<evidence type="ECO:0000256" key="6">
    <source>
        <dbReference type="ARBA" id="ARBA00022519"/>
    </source>
</evidence>
<dbReference type="GO" id="GO:0005886">
    <property type="term" value="C:plasma membrane"/>
    <property type="evidence" value="ECO:0007669"/>
    <property type="project" value="UniProtKB-SubCell"/>
</dbReference>
<proteinExistence type="inferred from homology"/>
<dbReference type="SUPFAM" id="SSF143865">
    <property type="entry name" value="CorA soluble domain-like"/>
    <property type="match status" value="1"/>
</dbReference>
<evidence type="ECO:0000256" key="2">
    <source>
        <dbReference type="ARBA" id="ARBA00009765"/>
    </source>
</evidence>
<accession>A0A1W6ZTE4</accession>
<evidence type="ECO:0000256" key="12">
    <source>
        <dbReference type="ARBA" id="ARBA00034269"/>
    </source>
</evidence>
<keyword evidence="14" id="KW-1185">Reference proteome</keyword>
<gene>
    <name evidence="13" type="ORF">CAK95_15820</name>
</gene>
<evidence type="ECO:0000313" key="13">
    <source>
        <dbReference type="EMBL" id="ARQ00381.1"/>
    </source>
</evidence>
<dbReference type="InterPro" id="IPR045861">
    <property type="entry name" value="CorA_cytoplasmic_dom"/>
</dbReference>
<dbReference type="RefSeq" id="WP_086088777.1">
    <property type="nucleotide sequence ID" value="NZ_CP021112.1"/>
</dbReference>
<keyword evidence="6" id="KW-0997">Cell inner membrane</keyword>
<reference evidence="13 14" key="1">
    <citation type="submission" date="2017-05" db="EMBL/GenBank/DDBJ databases">
        <title>Full genome sequence of Pseudorhodoplanes sinuspersici.</title>
        <authorList>
            <person name="Dastgheib S.M.M."/>
            <person name="Shavandi M."/>
            <person name="Tirandaz H."/>
        </authorList>
    </citation>
    <scope>NUCLEOTIDE SEQUENCE [LARGE SCALE GENOMIC DNA]</scope>
    <source>
        <strain evidence="13 14">RIPI110</strain>
    </source>
</reference>
<comment type="catalytic activity">
    <reaction evidence="12">
        <text>Mg(2+)(in) = Mg(2+)(out)</text>
        <dbReference type="Rhea" id="RHEA:29827"/>
        <dbReference type="ChEBI" id="CHEBI:18420"/>
    </reaction>
</comment>
<dbReference type="Gene3D" id="1.20.58.340">
    <property type="entry name" value="Magnesium transport protein CorA, transmembrane region"/>
    <property type="match status" value="2"/>
</dbReference>
<keyword evidence="11" id="KW-0472">Membrane</keyword>
<keyword evidence="8" id="KW-0460">Magnesium</keyword>
<keyword evidence="10" id="KW-0406">Ion transport</keyword>
<dbReference type="InterPro" id="IPR002523">
    <property type="entry name" value="MgTranspt_CorA/ZnTranspt_ZntB"/>
</dbReference>
<evidence type="ECO:0000256" key="4">
    <source>
        <dbReference type="ARBA" id="ARBA00022448"/>
    </source>
</evidence>
<dbReference type="FunFam" id="1.20.58.340:FF:000001">
    <property type="entry name" value="Magnesium transport protein CorA"/>
    <property type="match status" value="1"/>
</dbReference>
<dbReference type="Pfam" id="PF01544">
    <property type="entry name" value="CorA"/>
    <property type="match status" value="1"/>
</dbReference>
<organism evidence="13 14">
    <name type="scientific">Pseudorhodoplanes sinuspersici</name>
    <dbReference type="NCBI Taxonomy" id="1235591"/>
    <lineage>
        <taxon>Bacteria</taxon>
        <taxon>Pseudomonadati</taxon>
        <taxon>Pseudomonadota</taxon>
        <taxon>Alphaproteobacteria</taxon>
        <taxon>Hyphomicrobiales</taxon>
        <taxon>Pseudorhodoplanes</taxon>
    </lineage>
</organism>
<evidence type="ECO:0000256" key="11">
    <source>
        <dbReference type="ARBA" id="ARBA00023136"/>
    </source>
</evidence>
<protein>
    <recommendedName>
        <fullName evidence="3">Magnesium transport protein CorA</fullName>
    </recommendedName>
</protein>
<keyword evidence="4" id="KW-0813">Transport</keyword>
<dbReference type="AlphaFoldDB" id="A0A1W6ZTE4"/>
<keyword evidence="7" id="KW-0812">Transmembrane</keyword>
<dbReference type="Gene3D" id="3.30.460.20">
    <property type="entry name" value="CorA soluble domain-like"/>
    <property type="match status" value="1"/>
</dbReference>